<gene>
    <name evidence="2" type="ORF">FRY74_06065</name>
</gene>
<dbReference type="Proteomes" id="UP000321721">
    <property type="component" value="Unassembled WGS sequence"/>
</dbReference>
<sequence length="402" mass="46281">MNKTILLSYYFCTVFKLKLFLFAIVALTSFISKAEIVNIGILYQTKITSFIFSPEKGKYTIYTETGKLTDIENDEIIQLSYSNGEILVKSLDKDYGSFKKVRFIGTAWENSFKIKTNNPAGKIKFYDDNLLVKVHNYDSYFQLINNIDIDNYVGGVVESEVGRSPPPEYFKLQAIICRTYALKNIDRHQAEGFSLCDKVHCQAYNSKPKSALIKDAALETKGVVIVDSDINLITATFYSNCGGQTANSEEVWRQSLYYLRSVKDTFCLNENNAVWTKKIPKTDWINYLSSKHKYPQEELSHECSLEYFQNCREQNFEKQNIKIPLVDIRSDWRLKSAQFDIIPKGNEIVLQGKGFGHGVGLCQEGAMRMAKLGYSYAQILHFYYKDVHMINLESLDFFKQDF</sequence>
<dbReference type="InterPro" id="IPR013693">
    <property type="entry name" value="SpoIID/LytB_N"/>
</dbReference>
<keyword evidence="3" id="KW-1185">Reference proteome</keyword>
<dbReference type="GO" id="GO:0030435">
    <property type="term" value="P:sporulation resulting in formation of a cellular spore"/>
    <property type="evidence" value="ECO:0007669"/>
    <property type="project" value="InterPro"/>
</dbReference>
<name>A0A5C6RW11_9FLAO</name>
<dbReference type="NCBIfam" id="TIGR02669">
    <property type="entry name" value="SpoIID_LytB"/>
    <property type="match status" value="1"/>
</dbReference>
<protein>
    <submittedName>
        <fullName evidence="2">SpoIID/LytB domain-containing protein</fullName>
    </submittedName>
</protein>
<proteinExistence type="predicted"/>
<comment type="caution">
    <text evidence="2">The sequence shown here is derived from an EMBL/GenBank/DDBJ whole genome shotgun (WGS) entry which is preliminary data.</text>
</comment>
<dbReference type="InterPro" id="IPR013486">
    <property type="entry name" value="SpoIID/LytB"/>
</dbReference>
<evidence type="ECO:0000259" key="1">
    <source>
        <dbReference type="Pfam" id="PF08486"/>
    </source>
</evidence>
<dbReference type="EMBL" id="VOOS01000002">
    <property type="protein sequence ID" value="TXB66135.1"/>
    <property type="molecule type" value="Genomic_DNA"/>
</dbReference>
<feature type="domain" description="Sporulation stage II protein D amidase enhancer LytB N-terminal" evidence="1">
    <location>
        <begin position="138"/>
        <end position="225"/>
    </location>
</feature>
<organism evidence="2 3">
    <name type="scientific">Vicingus serpentipes</name>
    <dbReference type="NCBI Taxonomy" id="1926625"/>
    <lineage>
        <taxon>Bacteria</taxon>
        <taxon>Pseudomonadati</taxon>
        <taxon>Bacteroidota</taxon>
        <taxon>Flavobacteriia</taxon>
        <taxon>Flavobacteriales</taxon>
        <taxon>Vicingaceae</taxon>
        <taxon>Vicingus</taxon>
    </lineage>
</organism>
<evidence type="ECO:0000313" key="2">
    <source>
        <dbReference type="EMBL" id="TXB66135.1"/>
    </source>
</evidence>
<accession>A0A5C6RW11</accession>
<dbReference type="Pfam" id="PF08486">
    <property type="entry name" value="SpoIID"/>
    <property type="match status" value="1"/>
</dbReference>
<dbReference type="AlphaFoldDB" id="A0A5C6RW11"/>
<reference evidence="2 3" key="1">
    <citation type="submission" date="2019-08" db="EMBL/GenBank/DDBJ databases">
        <title>Genome of Vicingus serpentipes NCIMB 15042.</title>
        <authorList>
            <person name="Bowman J.P."/>
        </authorList>
    </citation>
    <scope>NUCLEOTIDE SEQUENCE [LARGE SCALE GENOMIC DNA]</scope>
    <source>
        <strain evidence="2 3">NCIMB 15042</strain>
    </source>
</reference>
<dbReference type="OrthoDB" id="9794671at2"/>
<evidence type="ECO:0000313" key="3">
    <source>
        <dbReference type="Proteomes" id="UP000321721"/>
    </source>
</evidence>